<dbReference type="PANTHER" id="PTHR24302">
    <property type="entry name" value="CYTOCHROME P450 FAMILY 3"/>
    <property type="match status" value="1"/>
</dbReference>
<sequence length="503" mass="57174">MGPVVIVLALVTLVWLGQKAWERWDHFQIFRRLGIPGPPPSVLFGNLVELRKSGKSPLTVYDEWQEKFGHTYGYYAGTRPTLVIRNLETVKDVLVKHSSEHFSNRMTPIVKSKPLMDTLMGLRDRRWKELRSILAQTFSTSKMRHISKIMNRSISVTTEILTNNVNLDVDVLGLFQGLSCEVICECALAMRVDCQRNQNDTFLVAVREFLRTALNPFIFFAICFPWFAGAVQFIVDKFAVSALMTNIVCQNVETAIQLRRSQAHDPKILPSSEHKVMDVLQTLLDAAESPHIDKITDDEIVANSWIFLLGGFETTSAALTFTSYLLALNPEVQQTLFEELQAAFSEDEDINFDSVNNLQFLDQVVCESLRIYPPVVTFIVRETSSETRVESLSVPKGVSIHIPVWQIHHDPELWPDPFTFKPSRFSSSEKKTHHSMAWIPFGAGPRNCVGMRFGLLQIKLAIARIIRSFRLVPSPGTLTKLKLNVPTVTIVPEKKIYLKFEKR</sequence>
<dbReference type="GO" id="GO:0016705">
    <property type="term" value="F:oxidoreductase activity, acting on paired donors, with incorporation or reduction of molecular oxygen"/>
    <property type="evidence" value="ECO:0007669"/>
    <property type="project" value="InterPro"/>
</dbReference>
<evidence type="ECO:0000256" key="15">
    <source>
        <dbReference type="ARBA" id="ARBA00023098"/>
    </source>
</evidence>
<dbReference type="InterPro" id="IPR017972">
    <property type="entry name" value="Cyt_P450_CS"/>
</dbReference>
<evidence type="ECO:0008006" key="23">
    <source>
        <dbReference type="Google" id="ProtNLM"/>
    </source>
</evidence>
<dbReference type="Pfam" id="PF00067">
    <property type="entry name" value="p450"/>
    <property type="match status" value="1"/>
</dbReference>
<evidence type="ECO:0000256" key="13">
    <source>
        <dbReference type="ARBA" id="ARBA00023004"/>
    </source>
</evidence>
<gene>
    <name evidence="21" type="ORF">AFUS01_LOCUS18383</name>
</gene>
<evidence type="ECO:0000256" key="10">
    <source>
        <dbReference type="ARBA" id="ARBA00022848"/>
    </source>
</evidence>
<dbReference type="GO" id="GO:0020037">
    <property type="term" value="F:heme binding"/>
    <property type="evidence" value="ECO:0007669"/>
    <property type="project" value="InterPro"/>
</dbReference>
<proteinExistence type="inferred from homology"/>
<comment type="caution">
    <text evidence="21">The sequence shown here is derived from an EMBL/GenBank/DDBJ whole genome shotgun (WGS) entry which is preliminary data.</text>
</comment>
<comment type="similarity">
    <text evidence="4 18">Belongs to the cytochrome P450 family.</text>
</comment>
<keyword evidence="6 19" id="KW-0812">Transmembrane</keyword>
<keyword evidence="9" id="KW-0276">Fatty acid metabolism</keyword>
<evidence type="ECO:0000313" key="21">
    <source>
        <dbReference type="EMBL" id="CAG7729685.1"/>
    </source>
</evidence>
<evidence type="ECO:0000256" key="17">
    <source>
        <dbReference type="ARBA" id="ARBA00023239"/>
    </source>
</evidence>
<evidence type="ECO:0000256" key="5">
    <source>
        <dbReference type="ARBA" id="ARBA00022617"/>
    </source>
</evidence>
<keyword evidence="13 18" id="KW-0408">Iron</keyword>
<keyword evidence="14 18" id="KW-0503">Monooxygenase</keyword>
<dbReference type="FunFam" id="1.10.630.10:FF:000182">
    <property type="entry name" value="Cytochrome P450 3A4"/>
    <property type="match status" value="1"/>
</dbReference>
<dbReference type="OrthoDB" id="2789670at2759"/>
<evidence type="ECO:0000313" key="22">
    <source>
        <dbReference type="Proteomes" id="UP000708208"/>
    </source>
</evidence>
<dbReference type="GO" id="GO:0016829">
    <property type="term" value="F:lyase activity"/>
    <property type="evidence" value="ECO:0007669"/>
    <property type="project" value="UniProtKB-KW"/>
</dbReference>
<evidence type="ECO:0000256" key="9">
    <source>
        <dbReference type="ARBA" id="ARBA00022832"/>
    </source>
</evidence>
<dbReference type="GO" id="GO:0005506">
    <property type="term" value="F:iron ion binding"/>
    <property type="evidence" value="ECO:0007669"/>
    <property type="project" value="InterPro"/>
</dbReference>
<dbReference type="AlphaFoldDB" id="A0A8J2KPM9"/>
<evidence type="ECO:0000256" key="14">
    <source>
        <dbReference type="ARBA" id="ARBA00023033"/>
    </source>
</evidence>
<evidence type="ECO:0000256" key="8">
    <source>
        <dbReference type="ARBA" id="ARBA00022824"/>
    </source>
</evidence>
<keyword evidence="22" id="KW-1185">Reference proteome</keyword>
<evidence type="ECO:0000256" key="4">
    <source>
        <dbReference type="ARBA" id="ARBA00010617"/>
    </source>
</evidence>
<dbReference type="Proteomes" id="UP000708208">
    <property type="component" value="Unassembled WGS sequence"/>
</dbReference>
<keyword evidence="15" id="KW-0443">Lipid metabolism</keyword>
<comment type="cofactor">
    <cofactor evidence="1">
        <name>heme</name>
        <dbReference type="ChEBI" id="CHEBI:30413"/>
    </cofactor>
</comment>
<evidence type="ECO:0000256" key="20">
    <source>
        <dbReference type="SAM" id="SignalP"/>
    </source>
</evidence>
<evidence type="ECO:0000256" key="7">
    <source>
        <dbReference type="ARBA" id="ARBA00022723"/>
    </source>
</evidence>
<dbReference type="InterPro" id="IPR001128">
    <property type="entry name" value="Cyt_P450"/>
</dbReference>
<organism evidence="21 22">
    <name type="scientific">Allacma fusca</name>
    <dbReference type="NCBI Taxonomy" id="39272"/>
    <lineage>
        <taxon>Eukaryota</taxon>
        <taxon>Metazoa</taxon>
        <taxon>Ecdysozoa</taxon>
        <taxon>Arthropoda</taxon>
        <taxon>Hexapoda</taxon>
        <taxon>Collembola</taxon>
        <taxon>Symphypleona</taxon>
        <taxon>Sminthuridae</taxon>
        <taxon>Allacma</taxon>
    </lineage>
</organism>
<evidence type="ECO:0000256" key="2">
    <source>
        <dbReference type="ARBA" id="ARBA00004174"/>
    </source>
</evidence>
<evidence type="ECO:0000256" key="19">
    <source>
        <dbReference type="SAM" id="Phobius"/>
    </source>
</evidence>
<accession>A0A8J2KPM9</accession>
<keyword evidence="16 19" id="KW-0472">Membrane</keyword>
<evidence type="ECO:0000256" key="12">
    <source>
        <dbReference type="ARBA" id="ARBA00023002"/>
    </source>
</evidence>
<evidence type="ECO:0000256" key="11">
    <source>
        <dbReference type="ARBA" id="ARBA00022989"/>
    </source>
</evidence>
<evidence type="ECO:0000256" key="1">
    <source>
        <dbReference type="ARBA" id="ARBA00001971"/>
    </source>
</evidence>
<dbReference type="GO" id="GO:0005789">
    <property type="term" value="C:endoplasmic reticulum membrane"/>
    <property type="evidence" value="ECO:0007669"/>
    <property type="project" value="UniProtKB-SubCell"/>
</dbReference>
<dbReference type="GO" id="GO:0008395">
    <property type="term" value="F:steroid hydroxylase activity"/>
    <property type="evidence" value="ECO:0007669"/>
    <property type="project" value="TreeGrafter"/>
</dbReference>
<keyword evidence="7 18" id="KW-0479">Metal-binding</keyword>
<keyword evidence="5 18" id="KW-0349">Heme</keyword>
<evidence type="ECO:0000256" key="18">
    <source>
        <dbReference type="RuleBase" id="RU000461"/>
    </source>
</evidence>
<keyword evidence="8" id="KW-0256">Endoplasmic reticulum</keyword>
<reference evidence="21" key="1">
    <citation type="submission" date="2021-06" db="EMBL/GenBank/DDBJ databases">
        <authorList>
            <person name="Hodson N. C."/>
            <person name="Mongue J. A."/>
            <person name="Jaron S. K."/>
        </authorList>
    </citation>
    <scope>NUCLEOTIDE SEQUENCE</scope>
</reference>
<feature type="transmembrane region" description="Helical" evidence="19">
    <location>
        <begin position="217"/>
        <end position="235"/>
    </location>
</feature>
<feature type="chain" id="PRO_5035194060" description="Cytochrome P450" evidence="20">
    <location>
        <begin position="23"/>
        <end position="503"/>
    </location>
</feature>
<evidence type="ECO:0000256" key="3">
    <source>
        <dbReference type="ARBA" id="ARBA00004406"/>
    </source>
</evidence>
<dbReference type="EMBL" id="CAJVCH010182717">
    <property type="protein sequence ID" value="CAG7729685.1"/>
    <property type="molecule type" value="Genomic_DNA"/>
</dbReference>
<keyword evidence="12 18" id="KW-0560">Oxidoreductase</keyword>
<keyword evidence="10" id="KW-0492">Microsome</keyword>
<evidence type="ECO:0000256" key="16">
    <source>
        <dbReference type="ARBA" id="ARBA00023136"/>
    </source>
</evidence>
<keyword evidence="11 19" id="KW-1133">Transmembrane helix</keyword>
<dbReference type="GO" id="GO:0006631">
    <property type="term" value="P:fatty acid metabolic process"/>
    <property type="evidence" value="ECO:0007669"/>
    <property type="project" value="UniProtKB-KW"/>
</dbReference>
<dbReference type="CDD" id="cd11055">
    <property type="entry name" value="CYP3A-like"/>
    <property type="match status" value="1"/>
</dbReference>
<evidence type="ECO:0000256" key="6">
    <source>
        <dbReference type="ARBA" id="ARBA00022692"/>
    </source>
</evidence>
<name>A0A8J2KPM9_9HEXA</name>
<dbReference type="PROSITE" id="PS00086">
    <property type="entry name" value="CYTOCHROME_P450"/>
    <property type="match status" value="1"/>
</dbReference>
<feature type="signal peptide" evidence="20">
    <location>
        <begin position="1"/>
        <end position="22"/>
    </location>
</feature>
<keyword evidence="20" id="KW-0732">Signal</keyword>
<dbReference type="InterPro" id="IPR050705">
    <property type="entry name" value="Cytochrome_P450_3A"/>
</dbReference>
<comment type="subcellular location">
    <subcellularLocation>
        <location evidence="3">Endoplasmic reticulum membrane</location>
        <topology evidence="3">Peripheral membrane protein</topology>
    </subcellularLocation>
    <subcellularLocation>
        <location evidence="2">Microsome membrane</location>
        <topology evidence="2">Peripheral membrane protein</topology>
    </subcellularLocation>
</comment>
<keyword evidence="17" id="KW-0456">Lyase</keyword>
<protein>
    <recommendedName>
        <fullName evidence="23">Cytochrome P450</fullName>
    </recommendedName>
</protein>
<dbReference type="PANTHER" id="PTHR24302:SF47">
    <property type="entry name" value="CYTOCHROME P450"/>
    <property type="match status" value="1"/>
</dbReference>